<reference evidence="1 2" key="1">
    <citation type="submission" date="2020-08" db="EMBL/GenBank/DDBJ databases">
        <title>Above-ground endophytic microbial communities from plants in different locations in the United States.</title>
        <authorList>
            <person name="Frank C."/>
        </authorList>
    </citation>
    <scope>NUCLEOTIDE SEQUENCE [LARGE SCALE GENOMIC DNA]</scope>
    <source>
        <strain evidence="1 2">WP4_2_2</strain>
    </source>
</reference>
<dbReference type="Pfam" id="PF08282">
    <property type="entry name" value="Hydrolase_3"/>
    <property type="match status" value="1"/>
</dbReference>
<accession>A0A7W9TVU9</accession>
<sequence>MQPLSCAPFHEFSAVRFVLTDMDETLTYQGRLAAATYDALERLQSAGIRVIPVTAAPAGWCDQMARMWPVDGVIAENGGIFMRRDGTHHGIERTWWTAPDAVSAMRAQLSAIAKAVQAAVPEAQNTSSTMVRAAPYPPISASASVANGVPLSAPKRNGAHAATALVA</sequence>
<dbReference type="EMBL" id="JACHBW010000005">
    <property type="protein sequence ID" value="MBB6102361.1"/>
    <property type="molecule type" value="Genomic_DNA"/>
</dbReference>
<keyword evidence="2" id="KW-1185">Reference proteome</keyword>
<dbReference type="Gene3D" id="3.40.50.1000">
    <property type="entry name" value="HAD superfamily/HAD-like"/>
    <property type="match status" value="1"/>
</dbReference>
<gene>
    <name evidence="1" type="ORF">F4827_002210</name>
</gene>
<comment type="caution">
    <text evidence="1">The sequence shown here is derived from an EMBL/GenBank/DDBJ whole genome shotgun (WGS) entry which is preliminary data.</text>
</comment>
<proteinExistence type="predicted"/>
<dbReference type="Proteomes" id="UP000571554">
    <property type="component" value="Unassembled WGS sequence"/>
</dbReference>
<evidence type="ECO:0008006" key="3">
    <source>
        <dbReference type="Google" id="ProtNLM"/>
    </source>
</evidence>
<protein>
    <recommendedName>
        <fullName evidence="3">HAD family hydrolase</fullName>
    </recommendedName>
</protein>
<dbReference type="InterPro" id="IPR023214">
    <property type="entry name" value="HAD_sf"/>
</dbReference>
<dbReference type="InterPro" id="IPR036412">
    <property type="entry name" value="HAD-like_sf"/>
</dbReference>
<evidence type="ECO:0000313" key="2">
    <source>
        <dbReference type="Proteomes" id="UP000571554"/>
    </source>
</evidence>
<name>A0A7W9TVU9_9BURK</name>
<evidence type="ECO:0000313" key="1">
    <source>
        <dbReference type="EMBL" id="MBB6102361.1"/>
    </source>
</evidence>
<dbReference type="SUPFAM" id="SSF56784">
    <property type="entry name" value="HAD-like"/>
    <property type="match status" value="1"/>
</dbReference>
<organism evidence="1 2">
    <name type="scientific">Paraburkholderia bannensis</name>
    <dbReference type="NCBI Taxonomy" id="765414"/>
    <lineage>
        <taxon>Bacteria</taxon>
        <taxon>Pseudomonadati</taxon>
        <taxon>Pseudomonadota</taxon>
        <taxon>Betaproteobacteria</taxon>
        <taxon>Burkholderiales</taxon>
        <taxon>Burkholderiaceae</taxon>
        <taxon>Paraburkholderia</taxon>
    </lineage>
</organism>
<dbReference type="AlphaFoldDB" id="A0A7W9TVU9"/>